<accession>A0A1J0RA24</accession>
<evidence type="ECO:0000313" key="2">
    <source>
        <dbReference type="EMBL" id="APD74562.1"/>
    </source>
</evidence>
<dbReference type="AlphaFoldDB" id="A0A1J0RA24"/>
<proteinExistence type="predicted"/>
<dbReference type="EMBL" id="KX700606">
    <property type="protein sequence ID" value="APD74562.1"/>
    <property type="molecule type" value="Genomic_DNA"/>
</dbReference>
<dbReference type="SUPFAM" id="SSF58087">
    <property type="entry name" value="Variant surface glycoprotein (N-terminal domain)"/>
    <property type="match status" value="1"/>
</dbReference>
<feature type="region of interest" description="Disordered" evidence="1">
    <location>
        <begin position="427"/>
        <end position="463"/>
    </location>
</feature>
<reference evidence="2" key="1">
    <citation type="submission" date="2016-08" db="EMBL/GenBank/DDBJ databases">
        <title>VSG repertoire of Trypanosoma brucei EATRO 1125.</title>
        <authorList>
            <person name="Cross G.A."/>
        </authorList>
    </citation>
    <scope>NUCLEOTIDE SEQUENCE</scope>
    <source>
        <strain evidence="2">EATRO 1125</strain>
    </source>
</reference>
<dbReference type="VEuPathDB" id="TriTrypDB:Tb427_000548200"/>
<sequence>MKKKQKKETRGGSTAPHKVYLLAAALISFTDTATTNQVINTGHEAVNSFCTEVHYYDTLLAALKQKIDPARQRLAEQLKEIKTLTLAATRYKNDELSTVYECLLAEATKRALDSASALAALDGPISAAAATLTAKKAEVQTHKALTAATKASVGNAAPQQHGNAVLTEGTVKSCSSEAEPATTLEIDCSEAAATKTKISALQGLVKDLKDLKVTSQAAIKPPKVTVTVDANNPASQTLKSLQDGRFCIDNSDSGGTTAAAAQKAIAIRDLVLESKPVPVALNIDTTASGDQTTAAKPNHVRLLTTDQELTAAFKAAQSLNAPITKLISEETSETLSSNRGCQAAAAAALEGKLLDSKTKTEINKLALKHLGGEGKNIGEQFFTKLKNDKITIPTTADPIAGTTEELANSERFQEVLAFFSAKNKMDQGGKTTEAASESSKESKKSAQEEKKDGDNKATGAEVCKATEEGKYDKTKCNWDKEKSQCKVKEGDAVISAVTKVHLLPNFFGFSIKY</sequence>
<organism evidence="2">
    <name type="scientific">Trypanosoma brucei</name>
    <dbReference type="NCBI Taxonomy" id="5691"/>
    <lineage>
        <taxon>Eukaryota</taxon>
        <taxon>Discoba</taxon>
        <taxon>Euglenozoa</taxon>
        <taxon>Kinetoplastea</taxon>
        <taxon>Metakinetoplastina</taxon>
        <taxon>Trypanosomatida</taxon>
        <taxon>Trypanosomatidae</taxon>
        <taxon>Trypanosoma</taxon>
    </lineage>
</organism>
<evidence type="ECO:0000256" key="1">
    <source>
        <dbReference type="SAM" id="MobiDB-lite"/>
    </source>
</evidence>
<name>A0A1J0RA24_9TRYP</name>
<feature type="compositionally biased region" description="Basic and acidic residues" evidence="1">
    <location>
        <begin position="438"/>
        <end position="455"/>
    </location>
</feature>
<protein>
    <submittedName>
        <fullName evidence="2">Variant surface glycoprotein 1125.4024</fullName>
    </submittedName>
</protein>